<keyword evidence="2" id="KW-1185">Reference proteome</keyword>
<dbReference type="EMBL" id="JAKILJ010000123">
    <property type="protein sequence ID" value="MCL1107898.1"/>
    <property type="molecule type" value="Genomic_DNA"/>
</dbReference>
<protein>
    <submittedName>
        <fullName evidence="1">Uncharacterized protein</fullName>
    </submittedName>
</protein>
<dbReference type="RefSeq" id="WP_188927301.1">
    <property type="nucleotide sequence ID" value="NZ_BMQI01000126.1"/>
</dbReference>
<organism evidence="1 2">
    <name type="scientific">Shewanella algicola</name>
    <dbReference type="NCBI Taxonomy" id="640633"/>
    <lineage>
        <taxon>Bacteria</taxon>
        <taxon>Pseudomonadati</taxon>
        <taxon>Pseudomonadota</taxon>
        <taxon>Gammaproteobacteria</taxon>
        <taxon>Alteromonadales</taxon>
        <taxon>Shewanellaceae</taxon>
        <taxon>Shewanella</taxon>
    </lineage>
</organism>
<accession>A0A9X1Z8S7</accession>
<reference evidence="1" key="1">
    <citation type="submission" date="2022-01" db="EMBL/GenBank/DDBJ databases">
        <title>Whole genome-based taxonomy of the Shewanellaceae.</title>
        <authorList>
            <person name="Martin-Rodriguez A.J."/>
        </authorList>
    </citation>
    <scope>NUCLEOTIDE SEQUENCE</scope>
    <source>
        <strain evidence="1">DSM 23803</strain>
    </source>
</reference>
<evidence type="ECO:0000313" key="2">
    <source>
        <dbReference type="Proteomes" id="UP001139408"/>
    </source>
</evidence>
<dbReference type="AlphaFoldDB" id="A0A9X1Z8S7"/>
<evidence type="ECO:0000313" key="1">
    <source>
        <dbReference type="EMBL" id="MCL1107898.1"/>
    </source>
</evidence>
<sequence length="139" mass="15954">MAMSIDLEVRKVLDDHLLKIGHIESDALNKSLDLMRFDSEFDCAPIYLSAGETSIISKMPKDKTWIEYFLVKSSGSFITAGLEVKLYQYGTWIKTVPENGIIFNEMISTLIEDHFPKNMKFKLKDNSTLTILHTLDLKY</sequence>
<name>A0A9X1Z8S7_9GAMM</name>
<comment type="caution">
    <text evidence="1">The sequence shown here is derived from an EMBL/GenBank/DDBJ whole genome shotgun (WGS) entry which is preliminary data.</text>
</comment>
<gene>
    <name evidence="1" type="ORF">L2749_22160</name>
</gene>
<proteinExistence type="predicted"/>
<dbReference type="Proteomes" id="UP001139408">
    <property type="component" value="Unassembled WGS sequence"/>
</dbReference>